<dbReference type="GO" id="GO:0061522">
    <property type="term" value="F:1,4-dihydroxy-2-naphthoyl-CoA thioesterase activity"/>
    <property type="evidence" value="ECO:0007669"/>
    <property type="project" value="TreeGrafter"/>
</dbReference>
<evidence type="ECO:0000313" key="3">
    <source>
        <dbReference type="Proteomes" id="UP001228113"/>
    </source>
</evidence>
<keyword evidence="3" id="KW-1185">Reference proteome</keyword>
<reference evidence="2" key="1">
    <citation type="journal article" date="2023" name="Int. J. Syst. Evol. Microbiol.">
        <title>Mesoterricola silvestris gen. nov., sp. nov., Mesoterricola sediminis sp. nov., Geothrix oryzae sp. nov., Geothrix edaphica sp. nov., Geothrix rubra sp. nov., and Geothrix limicola sp. nov., six novel members of Acidobacteriota isolated from soils.</title>
        <authorList>
            <person name="Itoh H."/>
            <person name="Sugisawa Y."/>
            <person name="Mise K."/>
            <person name="Xu Z."/>
            <person name="Kuniyasu M."/>
            <person name="Ushijima N."/>
            <person name="Kawano K."/>
            <person name="Kobayashi E."/>
            <person name="Shiratori Y."/>
            <person name="Masuda Y."/>
            <person name="Senoo K."/>
        </authorList>
    </citation>
    <scope>NUCLEOTIDE SEQUENCE</scope>
    <source>
        <strain evidence="2">W786</strain>
    </source>
</reference>
<dbReference type="InterPro" id="IPR006683">
    <property type="entry name" value="Thioestr_dom"/>
</dbReference>
<feature type="domain" description="Thioesterase" evidence="1">
    <location>
        <begin position="61"/>
        <end position="131"/>
    </location>
</feature>
<dbReference type="AlphaFoldDB" id="A0AA48KGN5"/>
<feature type="domain" description="Thioesterase" evidence="1">
    <location>
        <begin position="224"/>
        <end position="298"/>
    </location>
</feature>
<dbReference type="PANTHER" id="PTHR43240:SF7">
    <property type="entry name" value="BLR7284 PROTEIN"/>
    <property type="match status" value="1"/>
</dbReference>
<name>A0AA48KGN5_9BACT</name>
<dbReference type="PANTHER" id="PTHR43240">
    <property type="entry name" value="1,4-DIHYDROXY-2-NAPHTHOYL-COA THIOESTERASE 1"/>
    <property type="match status" value="1"/>
</dbReference>
<dbReference type="InterPro" id="IPR029069">
    <property type="entry name" value="HotDog_dom_sf"/>
</dbReference>
<dbReference type="CDD" id="cd03443">
    <property type="entry name" value="PaaI_thioesterase"/>
    <property type="match status" value="2"/>
</dbReference>
<gene>
    <name evidence="2" type="ORF">METESE_25460</name>
</gene>
<dbReference type="GO" id="GO:0005829">
    <property type="term" value="C:cytosol"/>
    <property type="evidence" value="ECO:0007669"/>
    <property type="project" value="TreeGrafter"/>
</dbReference>
<dbReference type="KEGG" id="msea:METESE_25460"/>
<organism evidence="2 3">
    <name type="scientific">Mesoterricola sediminis</name>
    <dbReference type="NCBI Taxonomy" id="2927980"/>
    <lineage>
        <taxon>Bacteria</taxon>
        <taxon>Pseudomonadati</taxon>
        <taxon>Acidobacteriota</taxon>
        <taxon>Holophagae</taxon>
        <taxon>Holophagales</taxon>
        <taxon>Holophagaceae</taxon>
        <taxon>Mesoterricola</taxon>
    </lineage>
</organism>
<accession>A0AA48KGN5</accession>
<dbReference type="SUPFAM" id="SSF54637">
    <property type="entry name" value="Thioesterase/thiol ester dehydrase-isomerase"/>
    <property type="match status" value="2"/>
</dbReference>
<evidence type="ECO:0000313" key="2">
    <source>
        <dbReference type="EMBL" id="BDU77588.1"/>
    </source>
</evidence>
<dbReference type="EMBL" id="AP027081">
    <property type="protein sequence ID" value="BDU77588.1"/>
    <property type="molecule type" value="Genomic_DNA"/>
</dbReference>
<dbReference type="Gene3D" id="3.10.129.10">
    <property type="entry name" value="Hotdog Thioesterase"/>
    <property type="match status" value="2"/>
</dbReference>
<sequence>MTFFPPRPEGHDDPPWVTGFMQASPYLRLSGMRADAVGRGTIRLVLPARPEWRGSVARNRVHTGSLCVLADTACGFSVATLQDSPSPVVTLDLRMDYLRSADADLDLVCEATCHRLSRSVAFVRAEVTQPGNPDLVAYASATFMRPAAGAKRTGERPGPSPALHPLPPEVLAAAARADQPALPRGRSPYVDFLGVVQHAVPGAAPIFRLPYREDLIGNPLLAAVHGGVLGGFAETAMILHMASSDRLPQGGVPKAVDFSMDYLRQARAQDTFAQAVAVRQGNRVSLVQAVLWQDDPQRPVAVARGHCLMPQPGTRPS</sequence>
<dbReference type="Pfam" id="PF03061">
    <property type="entry name" value="4HBT"/>
    <property type="match status" value="2"/>
</dbReference>
<evidence type="ECO:0000259" key="1">
    <source>
        <dbReference type="Pfam" id="PF03061"/>
    </source>
</evidence>
<dbReference type="Proteomes" id="UP001228113">
    <property type="component" value="Chromosome"/>
</dbReference>
<proteinExistence type="predicted"/>
<dbReference type="RefSeq" id="WP_308220506.1">
    <property type="nucleotide sequence ID" value="NZ_AP027081.1"/>
</dbReference>
<protein>
    <submittedName>
        <fullName evidence="2">Phenylacetic acid degradation protein</fullName>
    </submittedName>
</protein>